<dbReference type="Proteomes" id="UP000777935">
    <property type="component" value="Unassembled WGS sequence"/>
</dbReference>
<comment type="caution">
    <text evidence="12">The sequence shown here is derived from an EMBL/GenBank/DDBJ whole genome shotgun (WGS) entry which is preliminary data.</text>
</comment>
<evidence type="ECO:0000256" key="2">
    <source>
        <dbReference type="ARBA" id="ARBA00006555"/>
    </source>
</evidence>
<evidence type="ECO:0000313" key="12">
    <source>
        <dbReference type="EMBL" id="NSX56204.1"/>
    </source>
</evidence>
<dbReference type="InterPro" id="IPR006260">
    <property type="entry name" value="TonB/TolA_C"/>
</dbReference>
<evidence type="ECO:0000313" key="13">
    <source>
        <dbReference type="Proteomes" id="UP000777935"/>
    </source>
</evidence>
<feature type="compositionally biased region" description="Polar residues" evidence="10">
    <location>
        <begin position="153"/>
        <end position="166"/>
    </location>
</feature>
<dbReference type="PANTHER" id="PTHR33446:SF2">
    <property type="entry name" value="PROTEIN TONB"/>
    <property type="match status" value="1"/>
</dbReference>
<dbReference type="EMBL" id="JABUFE010000011">
    <property type="protein sequence ID" value="NSX56204.1"/>
    <property type="molecule type" value="Genomic_DNA"/>
</dbReference>
<protein>
    <submittedName>
        <fullName evidence="12">Energy transducer TonB</fullName>
    </submittedName>
</protein>
<dbReference type="Pfam" id="PF03544">
    <property type="entry name" value="TonB_C"/>
    <property type="match status" value="1"/>
</dbReference>
<evidence type="ECO:0000256" key="8">
    <source>
        <dbReference type="ARBA" id="ARBA00022989"/>
    </source>
</evidence>
<keyword evidence="6" id="KW-0812">Transmembrane</keyword>
<keyword evidence="7" id="KW-0653">Protein transport</keyword>
<proteinExistence type="inferred from homology"/>
<evidence type="ECO:0000256" key="9">
    <source>
        <dbReference type="ARBA" id="ARBA00023136"/>
    </source>
</evidence>
<evidence type="ECO:0000256" key="10">
    <source>
        <dbReference type="SAM" id="MobiDB-lite"/>
    </source>
</evidence>
<evidence type="ECO:0000259" key="11">
    <source>
        <dbReference type="PROSITE" id="PS52015"/>
    </source>
</evidence>
<reference evidence="12 13" key="1">
    <citation type="submission" date="2020-06" db="EMBL/GenBank/DDBJ databases">
        <title>Sulfitobacter algicola sp. nov., isolated from green algae.</title>
        <authorList>
            <person name="Wang C."/>
        </authorList>
    </citation>
    <scope>NUCLEOTIDE SEQUENCE [LARGE SCALE GENOMIC DNA]</scope>
    <source>
        <strain evidence="12 13">1151</strain>
    </source>
</reference>
<dbReference type="PANTHER" id="PTHR33446">
    <property type="entry name" value="PROTEIN TONB-RELATED"/>
    <property type="match status" value="1"/>
</dbReference>
<keyword evidence="4" id="KW-1003">Cell membrane</keyword>
<gene>
    <name evidence="12" type="ORF">HRQ87_15525</name>
</gene>
<evidence type="ECO:0000256" key="5">
    <source>
        <dbReference type="ARBA" id="ARBA00022519"/>
    </source>
</evidence>
<feature type="region of interest" description="Disordered" evidence="10">
    <location>
        <begin position="112"/>
        <end position="191"/>
    </location>
</feature>
<sequence>MIASSRKMQIAALASAFVLHLGFGIGMAPETMVQVESTQGALEARIGTSFADMAAGTLTSHVANQITERVQPDEVAEIIPPTSLPDIKTNTIEVLKPTPSETPLLNTTEILPADTLPNTSPVASMRPKNRPENIATRNTQTTVQPTPPAPGNAKQNNTQGSSTGARQSRAKVQGTAAGTSRRSGNAEISNYPGRVMSQISRVPKPRVRSSGSAVISFSISSNGGLARVSLTRSSGFGELDRAAIDVIRKAAPFPIPPNGAQKSFSITITGR</sequence>
<evidence type="ECO:0000256" key="1">
    <source>
        <dbReference type="ARBA" id="ARBA00004383"/>
    </source>
</evidence>
<keyword evidence="5" id="KW-0997">Cell inner membrane</keyword>
<dbReference type="RefSeq" id="WP_174139360.1">
    <property type="nucleotide sequence ID" value="NZ_JABUFE010000011.1"/>
</dbReference>
<evidence type="ECO:0000256" key="6">
    <source>
        <dbReference type="ARBA" id="ARBA00022692"/>
    </source>
</evidence>
<keyword evidence="3" id="KW-0813">Transport</keyword>
<organism evidence="12 13">
    <name type="scientific">Parasulfitobacter algicola</name>
    <dbReference type="NCBI Taxonomy" id="2614809"/>
    <lineage>
        <taxon>Bacteria</taxon>
        <taxon>Pseudomonadati</taxon>
        <taxon>Pseudomonadota</taxon>
        <taxon>Alphaproteobacteria</taxon>
        <taxon>Rhodobacterales</taxon>
        <taxon>Roseobacteraceae</taxon>
        <taxon>Parasulfitobacter</taxon>
    </lineage>
</organism>
<dbReference type="Gene3D" id="3.30.1150.10">
    <property type="match status" value="1"/>
</dbReference>
<dbReference type="InterPro" id="IPR051045">
    <property type="entry name" value="TonB-dependent_transducer"/>
</dbReference>
<evidence type="ECO:0000256" key="4">
    <source>
        <dbReference type="ARBA" id="ARBA00022475"/>
    </source>
</evidence>
<accession>A0ABX2ITG6</accession>
<evidence type="ECO:0000256" key="3">
    <source>
        <dbReference type="ARBA" id="ARBA00022448"/>
    </source>
</evidence>
<keyword evidence="13" id="KW-1185">Reference proteome</keyword>
<dbReference type="PROSITE" id="PS52015">
    <property type="entry name" value="TONB_CTD"/>
    <property type="match status" value="1"/>
</dbReference>
<evidence type="ECO:0000256" key="7">
    <source>
        <dbReference type="ARBA" id="ARBA00022927"/>
    </source>
</evidence>
<feature type="compositionally biased region" description="Polar residues" evidence="10">
    <location>
        <begin position="176"/>
        <end position="188"/>
    </location>
</feature>
<name>A0ABX2ITG6_9RHOB</name>
<dbReference type="NCBIfam" id="TIGR01352">
    <property type="entry name" value="tonB_Cterm"/>
    <property type="match status" value="1"/>
</dbReference>
<dbReference type="InterPro" id="IPR037682">
    <property type="entry name" value="TonB_C"/>
</dbReference>
<keyword evidence="8" id="KW-1133">Transmembrane helix</keyword>
<comment type="subcellular location">
    <subcellularLocation>
        <location evidence="1">Cell inner membrane</location>
        <topology evidence="1">Single-pass membrane protein</topology>
        <orientation evidence="1">Periplasmic side</orientation>
    </subcellularLocation>
</comment>
<keyword evidence="9" id="KW-0472">Membrane</keyword>
<comment type="similarity">
    <text evidence="2">Belongs to the TonB family.</text>
</comment>
<feature type="domain" description="TonB C-terminal" evidence="11">
    <location>
        <begin position="185"/>
        <end position="271"/>
    </location>
</feature>
<dbReference type="SUPFAM" id="SSF74653">
    <property type="entry name" value="TolA/TonB C-terminal domain"/>
    <property type="match status" value="1"/>
</dbReference>